<dbReference type="GO" id="GO:0034975">
    <property type="term" value="P:protein folding in endoplasmic reticulum"/>
    <property type="evidence" value="ECO:0007669"/>
    <property type="project" value="TreeGrafter"/>
</dbReference>
<reference evidence="6" key="1">
    <citation type="submission" date="2016-10" db="EMBL/GenBank/DDBJ databases">
        <authorList>
            <person name="Benchimol M."/>
            <person name="Almeida L.G."/>
            <person name="Vasconcelos A.T."/>
            <person name="Perreira-Neves A."/>
            <person name="Rosa I.A."/>
            <person name="Tasca T."/>
            <person name="Bogo M.R."/>
            <person name="de Souza W."/>
        </authorList>
    </citation>
    <scope>NUCLEOTIDE SEQUENCE [LARGE SCALE GENOMIC DNA]</scope>
    <source>
        <strain evidence="6">K</strain>
    </source>
</reference>
<dbReference type="PROSITE" id="PS50076">
    <property type="entry name" value="DNAJ_2"/>
    <property type="match status" value="1"/>
</dbReference>
<keyword evidence="3" id="KW-0256">Endoplasmic reticulum</keyword>
<keyword evidence="7" id="KW-1185">Reference proteome</keyword>
<evidence type="ECO:0000256" key="2">
    <source>
        <dbReference type="ARBA" id="ARBA00022729"/>
    </source>
</evidence>
<dbReference type="PANTHER" id="PTHR44140">
    <property type="entry name" value="LD25575P"/>
    <property type="match status" value="1"/>
</dbReference>
<dbReference type="SMART" id="SM00028">
    <property type="entry name" value="TPR"/>
    <property type="match status" value="3"/>
</dbReference>
<dbReference type="GeneID" id="94839624"/>
<protein>
    <submittedName>
        <fullName evidence="6">DnaJ domain containing protein</fullName>
    </submittedName>
</protein>
<comment type="subcellular location">
    <subcellularLocation>
        <location evidence="1">Endoplasmic reticulum</location>
    </subcellularLocation>
</comment>
<dbReference type="SMART" id="SM00271">
    <property type="entry name" value="DnaJ"/>
    <property type="match status" value="1"/>
</dbReference>
<evidence type="ECO:0000313" key="6">
    <source>
        <dbReference type="EMBL" id="OHT05793.1"/>
    </source>
</evidence>
<dbReference type="AlphaFoldDB" id="A0A1J4K2X3"/>
<dbReference type="Pfam" id="PF13432">
    <property type="entry name" value="TPR_16"/>
    <property type="match status" value="1"/>
</dbReference>
<name>A0A1J4K2X3_9EUKA</name>
<keyword evidence="4" id="KW-0802">TPR repeat</keyword>
<evidence type="ECO:0000256" key="1">
    <source>
        <dbReference type="ARBA" id="ARBA00004240"/>
    </source>
</evidence>
<evidence type="ECO:0000256" key="4">
    <source>
        <dbReference type="PROSITE-ProRule" id="PRU00339"/>
    </source>
</evidence>
<feature type="domain" description="J" evidence="5">
    <location>
        <begin position="369"/>
        <end position="437"/>
    </location>
</feature>
<dbReference type="InterPro" id="IPR019734">
    <property type="entry name" value="TPR_rpt"/>
</dbReference>
<dbReference type="InterPro" id="IPR051727">
    <property type="entry name" value="DnaJ_C3_Co-chaperones"/>
</dbReference>
<dbReference type="CDD" id="cd06257">
    <property type="entry name" value="DnaJ"/>
    <property type="match status" value="1"/>
</dbReference>
<dbReference type="InterPro" id="IPR011990">
    <property type="entry name" value="TPR-like_helical_dom_sf"/>
</dbReference>
<sequence length="481" mass="54281">MILSILIAFSKSIEPIPHVTEMMKEERYRQAFDTAAMYINKQGMLDADPHLFFLRGQCAYQITKFEDSIKDLSRFLTSGSATNEEKKKAYLVRGQARMRLGLLDDAESDAKLSSDRALKRQISETKANLDQAQIYEKNEKWEDAIETYEKLLKVAISSVSYLVSACQCALKLGDKDKFMELSHKAMQISPKDPSLLELRGKFFLCDGDTDMAAKHFKICRQYASDASSCTILLKAATNFQEQHKKALNHTNKKDYQAAAPAISQCENIAKRRCTENSPLATKVKTLIVKAKIAEGKTREALSYLNDLIKQSPNATDLLLERADILLDEHDLDGAMKDYQQARKVSPHNKRAEKGIEKVGKMQDDEKNVDFYEVLGLRRGASVSQVKDAYRKQARVWHPDRYSDPAKKREAERMMKNINRAYDVLTDPEKKQLYDMGQDPENPGMGQGGGGGQGFQGGFNPFEFFQQGGANFGGGNFRFHFG</sequence>
<keyword evidence="2" id="KW-0732">Signal</keyword>
<dbReference type="Proteomes" id="UP000179807">
    <property type="component" value="Unassembled WGS sequence"/>
</dbReference>
<dbReference type="GO" id="GO:0051787">
    <property type="term" value="F:misfolded protein binding"/>
    <property type="evidence" value="ECO:0007669"/>
    <property type="project" value="TreeGrafter"/>
</dbReference>
<dbReference type="PANTHER" id="PTHR44140:SF2">
    <property type="entry name" value="LD25575P"/>
    <property type="match status" value="1"/>
</dbReference>
<gene>
    <name evidence="6" type="ORF">TRFO_26395</name>
</gene>
<evidence type="ECO:0000259" key="5">
    <source>
        <dbReference type="PROSITE" id="PS50076"/>
    </source>
</evidence>
<evidence type="ECO:0000313" key="7">
    <source>
        <dbReference type="Proteomes" id="UP000179807"/>
    </source>
</evidence>
<dbReference type="GO" id="GO:0051087">
    <property type="term" value="F:protein-folding chaperone binding"/>
    <property type="evidence" value="ECO:0007669"/>
    <property type="project" value="TreeGrafter"/>
</dbReference>
<dbReference type="EMBL" id="MLAK01000746">
    <property type="protein sequence ID" value="OHT05793.1"/>
    <property type="molecule type" value="Genomic_DNA"/>
</dbReference>
<organism evidence="6 7">
    <name type="scientific">Tritrichomonas foetus</name>
    <dbReference type="NCBI Taxonomy" id="1144522"/>
    <lineage>
        <taxon>Eukaryota</taxon>
        <taxon>Metamonada</taxon>
        <taxon>Parabasalia</taxon>
        <taxon>Tritrichomonadida</taxon>
        <taxon>Tritrichomonadidae</taxon>
        <taxon>Tritrichomonas</taxon>
    </lineage>
</organism>
<dbReference type="Pfam" id="PF00226">
    <property type="entry name" value="DnaJ"/>
    <property type="match status" value="1"/>
</dbReference>
<dbReference type="InterPro" id="IPR001623">
    <property type="entry name" value="DnaJ_domain"/>
</dbReference>
<dbReference type="VEuPathDB" id="TrichDB:TRFO_26395"/>
<feature type="repeat" description="TPR" evidence="4">
    <location>
        <begin position="315"/>
        <end position="348"/>
    </location>
</feature>
<evidence type="ECO:0000256" key="3">
    <source>
        <dbReference type="ARBA" id="ARBA00022824"/>
    </source>
</evidence>
<dbReference type="Gene3D" id="1.10.287.110">
    <property type="entry name" value="DnaJ domain"/>
    <property type="match status" value="1"/>
</dbReference>
<dbReference type="GO" id="GO:0005783">
    <property type="term" value="C:endoplasmic reticulum"/>
    <property type="evidence" value="ECO:0007669"/>
    <property type="project" value="UniProtKB-SubCell"/>
</dbReference>
<dbReference type="PRINTS" id="PR00625">
    <property type="entry name" value="JDOMAIN"/>
</dbReference>
<dbReference type="SUPFAM" id="SSF46565">
    <property type="entry name" value="Chaperone J-domain"/>
    <property type="match status" value="1"/>
</dbReference>
<dbReference type="InterPro" id="IPR036869">
    <property type="entry name" value="J_dom_sf"/>
</dbReference>
<dbReference type="Gene3D" id="1.25.40.10">
    <property type="entry name" value="Tetratricopeptide repeat domain"/>
    <property type="match status" value="1"/>
</dbReference>
<accession>A0A1J4K2X3</accession>
<comment type="caution">
    <text evidence="6">The sequence shown here is derived from an EMBL/GenBank/DDBJ whole genome shotgun (WGS) entry which is preliminary data.</text>
</comment>
<dbReference type="SUPFAM" id="SSF48452">
    <property type="entry name" value="TPR-like"/>
    <property type="match status" value="2"/>
</dbReference>
<dbReference type="RefSeq" id="XP_068358929.1">
    <property type="nucleotide sequence ID" value="XM_068504920.1"/>
</dbReference>
<proteinExistence type="predicted"/>
<dbReference type="OrthoDB" id="1726119at2759"/>
<dbReference type="PROSITE" id="PS50005">
    <property type="entry name" value="TPR"/>
    <property type="match status" value="1"/>
</dbReference>